<keyword evidence="1" id="KW-0853">WD repeat</keyword>
<dbReference type="PROSITE" id="PS50082">
    <property type="entry name" value="WD_REPEATS_2"/>
    <property type="match status" value="1"/>
</dbReference>
<evidence type="ECO:0000256" key="1">
    <source>
        <dbReference type="PROSITE-ProRule" id="PRU00221"/>
    </source>
</evidence>
<dbReference type="EMBL" id="KV454475">
    <property type="protein sequence ID" value="ODV63969.1"/>
    <property type="molecule type" value="Genomic_DNA"/>
</dbReference>
<evidence type="ECO:0008006" key="5">
    <source>
        <dbReference type="Google" id="ProtNLM"/>
    </source>
</evidence>
<protein>
    <recommendedName>
        <fullName evidence="5">WD40 repeat-like protein</fullName>
    </recommendedName>
</protein>
<feature type="repeat" description="WD" evidence="1">
    <location>
        <begin position="57"/>
        <end position="89"/>
    </location>
</feature>
<sequence>LFEFLACLFFIVALSTIVLKYFLNTLSKDDFSIKDGDSLNDEESNGNRPFNCKDLKFDGHYLDVLRISTTPGCPFIVSVGMDHKILVWSPLTNPIPVPTSLSIVRQIWPITHVTISSQGDYVALFSKNGYIKCWSRFAMSWIWTLHEDELVGTKPLNAFFRRRTMLQTLRRQKTMQKIASQNNLRNISSRSDINGSSAIQPPRTPTMSRKNSMKSLSSPRIEIEKAFDQLSQENLVDDEKDDEFIILLKSGKMLTISCKDASCKKDVLSSTHLVSAKRLITARVNDRIVAASEKGTITVSTVVNNKWRTRTLMIQEERYNKGKSLMTPLAMQKTSMRMNRGEGRLSRQNSISSMTNLIIPREVPEEDFAKSTIAVVSFVGMIVRTRGSIAELIDVQTGTLVKKFIVGQFKPGSFHVFHDQPTHCRFCGCASIQSFSIVYTEIDTSTVIMHTFSIDNRAKNNICLRVERDPREIRCLGFDSVTEHQHWLEDVECWSLTDVNMIIGIRHKSQDEMIDSMNKDIVSKSGLFKFNYSLSGDSQFRSRKHKSINLDNAAAPQIGSMWEGWTMTAQGKVSFHEIPSVENEGLLIKKIGTMNRFGHKSVVVGFGNVMKVLYLGNDDLITNDDDKSNSNEQISGLSFVNRRRKNAIKREIIHSTNYGDVITPT</sequence>
<dbReference type="AlphaFoldDB" id="A0A1D2VQU4"/>
<dbReference type="InterPro" id="IPR036322">
    <property type="entry name" value="WD40_repeat_dom_sf"/>
</dbReference>
<dbReference type="Proteomes" id="UP000095038">
    <property type="component" value="Unassembled WGS sequence"/>
</dbReference>
<organism evidence="3 4">
    <name type="scientific">Ascoidea rubescens DSM 1968</name>
    <dbReference type="NCBI Taxonomy" id="1344418"/>
    <lineage>
        <taxon>Eukaryota</taxon>
        <taxon>Fungi</taxon>
        <taxon>Dikarya</taxon>
        <taxon>Ascomycota</taxon>
        <taxon>Saccharomycotina</taxon>
        <taxon>Saccharomycetes</taxon>
        <taxon>Ascoideaceae</taxon>
        <taxon>Ascoidea</taxon>
    </lineage>
</organism>
<evidence type="ECO:0000313" key="3">
    <source>
        <dbReference type="EMBL" id="ODV63969.1"/>
    </source>
</evidence>
<dbReference type="STRING" id="1344418.A0A1D2VQU4"/>
<gene>
    <name evidence="3" type="ORF">ASCRUDRAFT_30790</name>
</gene>
<dbReference type="Gene3D" id="2.130.10.10">
    <property type="entry name" value="YVTN repeat-like/Quinoprotein amine dehydrogenase"/>
    <property type="match status" value="1"/>
</dbReference>
<feature type="region of interest" description="Disordered" evidence="2">
    <location>
        <begin position="187"/>
        <end position="216"/>
    </location>
</feature>
<dbReference type="GeneID" id="30963856"/>
<dbReference type="InterPro" id="IPR001680">
    <property type="entry name" value="WD40_rpt"/>
</dbReference>
<name>A0A1D2VQU4_9ASCO</name>
<keyword evidence="4" id="KW-1185">Reference proteome</keyword>
<dbReference type="InParanoid" id="A0A1D2VQU4"/>
<dbReference type="RefSeq" id="XP_020050276.1">
    <property type="nucleotide sequence ID" value="XM_020190220.1"/>
</dbReference>
<dbReference type="SUPFAM" id="SSF50978">
    <property type="entry name" value="WD40 repeat-like"/>
    <property type="match status" value="1"/>
</dbReference>
<reference evidence="4" key="1">
    <citation type="submission" date="2016-05" db="EMBL/GenBank/DDBJ databases">
        <title>Comparative genomics of biotechnologically important yeasts.</title>
        <authorList>
            <consortium name="DOE Joint Genome Institute"/>
            <person name="Riley R."/>
            <person name="Haridas S."/>
            <person name="Wolfe K.H."/>
            <person name="Lopes M.R."/>
            <person name="Hittinger C.T."/>
            <person name="Goker M."/>
            <person name="Salamov A."/>
            <person name="Wisecaver J."/>
            <person name="Long T.M."/>
            <person name="Aerts A.L."/>
            <person name="Barry K."/>
            <person name="Choi C."/>
            <person name="Clum A."/>
            <person name="Coughlan A.Y."/>
            <person name="Deshpande S."/>
            <person name="Douglass A.P."/>
            <person name="Hanson S.J."/>
            <person name="Klenk H.-P."/>
            <person name="Labutti K."/>
            <person name="Lapidus A."/>
            <person name="Lindquist E."/>
            <person name="Lipzen A."/>
            <person name="Meier-Kolthoff J.P."/>
            <person name="Ohm R.A."/>
            <person name="Otillar R.P."/>
            <person name="Pangilinan J."/>
            <person name="Peng Y."/>
            <person name="Rokas A."/>
            <person name="Rosa C.A."/>
            <person name="Scheuner C."/>
            <person name="Sibirny A.A."/>
            <person name="Slot J.C."/>
            <person name="Stielow J.B."/>
            <person name="Sun H."/>
            <person name="Kurtzman C.P."/>
            <person name="Blackwell M."/>
            <person name="Grigoriev I.V."/>
            <person name="Jeffries T.W."/>
        </authorList>
    </citation>
    <scope>NUCLEOTIDE SEQUENCE [LARGE SCALE GENOMIC DNA]</scope>
    <source>
        <strain evidence="4">DSM 1968</strain>
    </source>
</reference>
<accession>A0A1D2VQU4</accession>
<evidence type="ECO:0000256" key="2">
    <source>
        <dbReference type="SAM" id="MobiDB-lite"/>
    </source>
</evidence>
<dbReference type="InterPro" id="IPR015943">
    <property type="entry name" value="WD40/YVTN_repeat-like_dom_sf"/>
</dbReference>
<dbReference type="SMART" id="SM00320">
    <property type="entry name" value="WD40"/>
    <property type="match status" value="2"/>
</dbReference>
<proteinExistence type="predicted"/>
<feature type="non-terminal residue" evidence="3">
    <location>
        <position position="1"/>
    </location>
</feature>
<dbReference type="OrthoDB" id="1914839at2759"/>
<evidence type="ECO:0000313" key="4">
    <source>
        <dbReference type="Proteomes" id="UP000095038"/>
    </source>
</evidence>